<dbReference type="GO" id="GO:0072330">
    <property type="term" value="P:monocarboxylic acid biosynthetic process"/>
    <property type="evidence" value="ECO:0007669"/>
    <property type="project" value="UniProtKB-ARBA"/>
</dbReference>
<comment type="subunit">
    <text evidence="3">Homodimer.</text>
</comment>
<dbReference type="GO" id="GO:0034354">
    <property type="term" value="P:'de novo' NAD+ biosynthetic process from L-tryptophan"/>
    <property type="evidence" value="ECO:0007669"/>
    <property type="project" value="UniProtKB-UniRule"/>
</dbReference>
<dbReference type="AlphaFoldDB" id="A0A9W9PNE9"/>
<dbReference type="Proteomes" id="UP001150941">
    <property type="component" value="Unassembled WGS sequence"/>
</dbReference>
<dbReference type="GO" id="GO:0019441">
    <property type="term" value="P:L-tryptophan catabolic process to kynurenine"/>
    <property type="evidence" value="ECO:0007669"/>
    <property type="project" value="UniProtKB-UniRule"/>
</dbReference>
<keyword evidence="2 3" id="KW-0823">Tryptophan catabolism</keyword>
<evidence type="ECO:0000256" key="3">
    <source>
        <dbReference type="HAMAP-Rule" id="MF_03014"/>
    </source>
</evidence>
<dbReference type="GO" id="GO:0017000">
    <property type="term" value="P:antibiotic biosynthetic process"/>
    <property type="evidence" value="ECO:0007669"/>
    <property type="project" value="UniProtKB-ARBA"/>
</dbReference>
<dbReference type="SUPFAM" id="SSF53474">
    <property type="entry name" value="alpha/beta-Hydrolases"/>
    <property type="match status" value="1"/>
</dbReference>
<sequence>MSSSPERRQVAYGRHHELQNIIISPIDSNPDGYWVVQVIQTESSPQGHSYIHGGAWRDPTITASSFEPTEALLRSYPGLPISGFASISYRLSAHPDYPQNKKETPVTQYRDAKHPDHIRDVEAALAFLQNTYNFGPRYILVGHSCGATLAFQAVMGAVAGHREQSFNGAEDSGIDVEQVSMSPAPLPPKLTAHPMAIVGVAGIYDLRKLQNDHRDSPAYREIIEGAFGTDELLWDAVSPAQMEGSRGIEGGWKTGRLVVLAHSKDDELVDEGQQTALLEALKGWESKEAQIPKRELAHRIRHVRFLPISGGHDEAWSIGEELARAVKFTFVELQKMGIAPEPEFLGGSERV</sequence>
<gene>
    <name evidence="5" type="ORF">N7468_000490</name>
</gene>
<name>A0A9W9PNE9_9EURO</name>
<reference evidence="5" key="1">
    <citation type="submission" date="2022-11" db="EMBL/GenBank/DDBJ databases">
        <authorList>
            <person name="Petersen C."/>
        </authorList>
    </citation>
    <scope>NUCLEOTIDE SEQUENCE</scope>
    <source>
        <strain evidence="5">IBT 19713</strain>
    </source>
</reference>
<dbReference type="InterPro" id="IPR027519">
    <property type="entry name" value="KFase_ver/fungi-typ"/>
</dbReference>
<accession>A0A9W9PNE9</accession>
<dbReference type="EMBL" id="JAPQKS010000001">
    <property type="protein sequence ID" value="KAJ5249039.1"/>
    <property type="molecule type" value="Genomic_DNA"/>
</dbReference>
<dbReference type="InterPro" id="IPR050300">
    <property type="entry name" value="GDXG_lipolytic_enzyme"/>
</dbReference>
<dbReference type="EC" id="3.5.1.9" evidence="3"/>
<evidence type="ECO:0000313" key="5">
    <source>
        <dbReference type="EMBL" id="KAJ5249039.1"/>
    </source>
</evidence>
<dbReference type="GeneID" id="83197090"/>
<dbReference type="Gene3D" id="3.40.50.1820">
    <property type="entry name" value="alpha/beta hydrolase"/>
    <property type="match status" value="1"/>
</dbReference>
<feature type="active site" description="Nucleophile" evidence="3">
    <location>
        <position position="144"/>
    </location>
</feature>
<dbReference type="PANTHER" id="PTHR48081">
    <property type="entry name" value="AB HYDROLASE SUPERFAMILY PROTEIN C4A8.06C"/>
    <property type="match status" value="1"/>
</dbReference>
<dbReference type="GO" id="GO:0004061">
    <property type="term" value="F:arylformamidase activity"/>
    <property type="evidence" value="ECO:0007669"/>
    <property type="project" value="UniProtKB-UniRule"/>
</dbReference>
<dbReference type="InterPro" id="IPR049492">
    <property type="entry name" value="BD-FAE-like_dom"/>
</dbReference>
<proteinExistence type="inferred from homology"/>
<comment type="pathway">
    <text evidence="3">Amino-acid degradation; L-tryptophan degradation via kynurenine pathway; L-kynurenine from L-tryptophan: step 2/2.</text>
</comment>
<comment type="catalytic activity">
    <reaction evidence="3">
        <text>N-formyl-L-kynurenine + H2O = L-kynurenine + formate + H(+)</text>
        <dbReference type="Rhea" id="RHEA:13009"/>
        <dbReference type="ChEBI" id="CHEBI:15377"/>
        <dbReference type="ChEBI" id="CHEBI:15378"/>
        <dbReference type="ChEBI" id="CHEBI:15740"/>
        <dbReference type="ChEBI" id="CHEBI:57959"/>
        <dbReference type="ChEBI" id="CHEBI:58629"/>
        <dbReference type="EC" id="3.5.1.9"/>
    </reaction>
</comment>
<comment type="caution">
    <text evidence="5">The sequence shown here is derived from an EMBL/GenBank/DDBJ whole genome shotgun (WGS) entry which is preliminary data.</text>
</comment>
<dbReference type="HAMAP" id="MF_03014">
    <property type="entry name" value="KFase"/>
    <property type="match status" value="1"/>
</dbReference>
<comment type="function">
    <text evidence="3">Catalyzes the hydrolysis of N-formyl-L-kynurenine to L-kynurenine, the second step in the kynurenine pathway of tryptophan degradation. Kynurenine may be further oxidized to nicotinic acid, NAD(H) and NADP(H). Required for elimination of toxic metabolites.</text>
</comment>
<feature type="active site" evidence="3">
    <location>
        <position position="266"/>
    </location>
</feature>
<feature type="active site" evidence="3">
    <location>
        <position position="312"/>
    </location>
</feature>
<dbReference type="RefSeq" id="XP_058335818.1">
    <property type="nucleotide sequence ID" value="XM_058469787.1"/>
</dbReference>
<dbReference type="OrthoDB" id="420264at2759"/>
<keyword evidence="1 3" id="KW-0378">Hydrolase</keyword>
<evidence type="ECO:0000256" key="1">
    <source>
        <dbReference type="ARBA" id="ARBA00022801"/>
    </source>
</evidence>
<reference evidence="5" key="2">
    <citation type="journal article" date="2023" name="IMA Fungus">
        <title>Comparative genomic study of the Penicillium genus elucidates a diverse pangenome and 15 lateral gene transfer events.</title>
        <authorList>
            <person name="Petersen C."/>
            <person name="Sorensen T."/>
            <person name="Nielsen M.R."/>
            <person name="Sondergaard T.E."/>
            <person name="Sorensen J.L."/>
            <person name="Fitzpatrick D.A."/>
            <person name="Frisvad J.C."/>
            <person name="Nielsen K.L."/>
        </authorList>
    </citation>
    <scope>NUCLEOTIDE SEQUENCE</scope>
    <source>
        <strain evidence="5">IBT 19713</strain>
    </source>
</reference>
<comment type="domain">
    <text evidence="3">The main chain amide nitrogen atoms of the second glycine and its adjacent residue in the HGGXW motif define the oxyanion hole, and stabilize the oxyanion that forms during the nucleophilic attack by the catalytic serine during substrate cleavage.</text>
</comment>
<dbReference type="InterPro" id="IPR029058">
    <property type="entry name" value="AB_hydrolase_fold"/>
</dbReference>
<comment type="similarity">
    <text evidence="3">Belongs to the kynurenine formamidase family.</text>
</comment>
<evidence type="ECO:0000256" key="2">
    <source>
        <dbReference type="ARBA" id="ARBA00023079"/>
    </source>
</evidence>
<feature type="domain" description="BD-FAE-like" evidence="4">
    <location>
        <begin position="107"/>
        <end position="279"/>
    </location>
</feature>
<evidence type="ECO:0000259" key="4">
    <source>
        <dbReference type="Pfam" id="PF20434"/>
    </source>
</evidence>
<organism evidence="5 6">
    <name type="scientific">Penicillium chermesinum</name>
    <dbReference type="NCBI Taxonomy" id="63820"/>
    <lineage>
        <taxon>Eukaryota</taxon>
        <taxon>Fungi</taxon>
        <taxon>Dikarya</taxon>
        <taxon>Ascomycota</taxon>
        <taxon>Pezizomycotina</taxon>
        <taxon>Eurotiomycetes</taxon>
        <taxon>Eurotiomycetidae</taxon>
        <taxon>Eurotiales</taxon>
        <taxon>Aspergillaceae</taxon>
        <taxon>Penicillium</taxon>
    </lineage>
</organism>
<feature type="short sequence motif" description="HGGXW" evidence="3">
    <location>
        <begin position="52"/>
        <end position="56"/>
    </location>
</feature>
<dbReference type="PANTHER" id="PTHR48081:SF33">
    <property type="entry name" value="KYNURENINE FORMAMIDASE"/>
    <property type="match status" value="1"/>
</dbReference>
<protein>
    <recommendedName>
        <fullName evidence="3">Kynurenine formamidase</fullName>
        <shortName evidence="3">KFA</shortName>
        <shortName evidence="3">KFase</shortName>
        <ecNumber evidence="3">3.5.1.9</ecNumber>
    </recommendedName>
    <alternativeName>
        <fullName evidence="3">Arylformamidase</fullName>
    </alternativeName>
    <alternativeName>
        <fullName evidence="3">N-formylkynurenine formamidase</fullName>
        <shortName evidence="3">FKF</shortName>
    </alternativeName>
</protein>
<evidence type="ECO:0000313" key="6">
    <source>
        <dbReference type="Proteomes" id="UP001150941"/>
    </source>
</evidence>
<dbReference type="Pfam" id="PF20434">
    <property type="entry name" value="BD-FAE"/>
    <property type="match status" value="1"/>
</dbReference>
<keyword evidence="6" id="KW-1185">Reference proteome</keyword>